<gene>
    <name evidence="9" type="primary">LOC113207593</name>
</gene>
<feature type="transmembrane region" description="Helical" evidence="6">
    <location>
        <begin position="485"/>
        <end position="504"/>
    </location>
</feature>
<name>A0A9C6TZS5_FRAOC</name>
<feature type="transmembrane region" description="Helical" evidence="6">
    <location>
        <begin position="544"/>
        <end position="564"/>
    </location>
</feature>
<evidence type="ECO:0000313" key="8">
    <source>
        <dbReference type="Proteomes" id="UP000504606"/>
    </source>
</evidence>
<comment type="subcellular location">
    <subcellularLocation>
        <location evidence="1">Membrane</location>
        <topology evidence="1">Multi-pass membrane protein</topology>
    </subcellularLocation>
</comment>
<evidence type="ECO:0000256" key="3">
    <source>
        <dbReference type="ARBA" id="ARBA00022989"/>
    </source>
</evidence>
<evidence type="ECO:0000259" key="7">
    <source>
        <dbReference type="PROSITE" id="PS50850"/>
    </source>
</evidence>
<dbReference type="GeneID" id="113207593"/>
<keyword evidence="2 6" id="KW-0812">Transmembrane</keyword>
<dbReference type="Proteomes" id="UP000504606">
    <property type="component" value="Unplaced"/>
</dbReference>
<evidence type="ECO:0000313" key="9">
    <source>
        <dbReference type="RefSeq" id="XP_052120279.1"/>
    </source>
</evidence>
<dbReference type="OrthoDB" id="3936150at2759"/>
<feature type="region of interest" description="Disordered" evidence="5">
    <location>
        <begin position="579"/>
        <end position="617"/>
    </location>
</feature>
<evidence type="ECO:0000256" key="5">
    <source>
        <dbReference type="SAM" id="MobiDB-lite"/>
    </source>
</evidence>
<feature type="domain" description="Major facilitator superfamily (MFS) profile" evidence="7">
    <location>
        <begin position="141"/>
        <end position="569"/>
    </location>
</feature>
<evidence type="ECO:0000256" key="2">
    <source>
        <dbReference type="ARBA" id="ARBA00022692"/>
    </source>
</evidence>
<feature type="transmembrane region" description="Helical" evidence="6">
    <location>
        <begin position="396"/>
        <end position="414"/>
    </location>
</feature>
<sequence length="617" mass="67670">MGRMVSDPKRLVTFEIGHPDDDGDDFAADSCFPISASVVDDEKTPPALVDDSDDQICQAVGSFGRWQLKLTFLLSLVNIPCTWHIFVPTFQAVSPENFWCQRPPGLRDLTPAIWMNLSHPFSIDSNGQVLYDRCNVWDLDYSILSDFSASSADYANQLLTSTKTLRPCTKWEFADTKSGDNLIQEWDLVCSRQHLKNVAEMTFLAGVALGGLVSGMISDKFGRKKTLLSSLIAQVLFGTIIAFNPWFEMHCILRFCLGFISVGIVFSGFVLCMEVVGGKWRTISGVSYLFPVPLSYIMIAGIAYMVRGWRAIQLAITLPAILLLSFFWIMPESPRWLLSVGRKDLVIPILQEAARTNRMVLPTSLDKHLQQESSSMSGQDSAGVMDLFRTPNIRKISLLLYVIWFSVYLVYYGLVLNITEFAGDQYVNTVISGLVEVPSIALSILILLKMGRRWPFCLTLLVGGVACLLTLLVPKGDSTEWVSTALAMVAKFSASASNAIMPVFTAELFPTVVRNVGVGASNVPAGVALMLTPYLWSLNMFGDWVPMTVIGTVSLLGGVTALLLPETANVPMPQTIEESEAMGRKCRSSAASIQPPTSGSVDDPARNNSVNSNGFVA</sequence>
<dbReference type="InterPro" id="IPR005829">
    <property type="entry name" value="Sugar_transporter_CS"/>
</dbReference>
<dbReference type="SUPFAM" id="SSF103473">
    <property type="entry name" value="MFS general substrate transporter"/>
    <property type="match status" value="1"/>
</dbReference>
<dbReference type="InterPro" id="IPR020846">
    <property type="entry name" value="MFS_dom"/>
</dbReference>
<feature type="transmembrane region" description="Helical" evidence="6">
    <location>
        <begin position="252"/>
        <end position="276"/>
    </location>
</feature>
<feature type="transmembrane region" description="Helical" evidence="6">
    <location>
        <begin position="288"/>
        <end position="306"/>
    </location>
</feature>
<feature type="transmembrane region" description="Helical" evidence="6">
    <location>
        <begin position="516"/>
        <end position="538"/>
    </location>
</feature>
<evidence type="ECO:0000256" key="6">
    <source>
        <dbReference type="SAM" id="Phobius"/>
    </source>
</evidence>
<dbReference type="RefSeq" id="XP_052120279.1">
    <property type="nucleotide sequence ID" value="XM_052264319.1"/>
</dbReference>
<proteinExistence type="predicted"/>
<feature type="transmembrane region" description="Helical" evidence="6">
    <location>
        <begin position="312"/>
        <end position="330"/>
    </location>
</feature>
<dbReference type="PROSITE" id="PS00216">
    <property type="entry name" value="SUGAR_TRANSPORT_1"/>
    <property type="match status" value="1"/>
</dbReference>
<feature type="transmembrane region" description="Helical" evidence="6">
    <location>
        <begin position="226"/>
        <end position="246"/>
    </location>
</feature>
<evidence type="ECO:0000256" key="4">
    <source>
        <dbReference type="ARBA" id="ARBA00023136"/>
    </source>
</evidence>
<dbReference type="InterPro" id="IPR036259">
    <property type="entry name" value="MFS_trans_sf"/>
</dbReference>
<keyword evidence="3 6" id="KW-1133">Transmembrane helix</keyword>
<feature type="compositionally biased region" description="Polar residues" evidence="5">
    <location>
        <begin position="589"/>
        <end position="617"/>
    </location>
</feature>
<accession>A0A9C6TZS5</accession>
<protein>
    <submittedName>
        <fullName evidence="9">Organic cation transporter protein</fullName>
    </submittedName>
</protein>
<dbReference type="PROSITE" id="PS50850">
    <property type="entry name" value="MFS"/>
    <property type="match status" value="1"/>
</dbReference>
<organism evidence="8 9">
    <name type="scientific">Frankliniella occidentalis</name>
    <name type="common">Western flower thrips</name>
    <name type="synonym">Euthrips occidentalis</name>
    <dbReference type="NCBI Taxonomy" id="133901"/>
    <lineage>
        <taxon>Eukaryota</taxon>
        <taxon>Metazoa</taxon>
        <taxon>Ecdysozoa</taxon>
        <taxon>Arthropoda</taxon>
        <taxon>Hexapoda</taxon>
        <taxon>Insecta</taxon>
        <taxon>Pterygota</taxon>
        <taxon>Neoptera</taxon>
        <taxon>Paraneoptera</taxon>
        <taxon>Thysanoptera</taxon>
        <taxon>Terebrantia</taxon>
        <taxon>Thripoidea</taxon>
        <taxon>Thripidae</taxon>
        <taxon>Frankliniella</taxon>
    </lineage>
</organism>
<dbReference type="InterPro" id="IPR005828">
    <property type="entry name" value="MFS_sugar_transport-like"/>
</dbReference>
<dbReference type="GO" id="GO:0016020">
    <property type="term" value="C:membrane"/>
    <property type="evidence" value="ECO:0007669"/>
    <property type="project" value="UniProtKB-SubCell"/>
</dbReference>
<feature type="transmembrane region" description="Helical" evidence="6">
    <location>
        <begin position="455"/>
        <end position="473"/>
    </location>
</feature>
<dbReference type="PANTHER" id="PTHR24064">
    <property type="entry name" value="SOLUTE CARRIER FAMILY 22 MEMBER"/>
    <property type="match status" value="1"/>
</dbReference>
<dbReference type="AlphaFoldDB" id="A0A9C6TZS5"/>
<reference evidence="9" key="2">
    <citation type="submission" date="2025-08" db="UniProtKB">
        <authorList>
            <consortium name="RefSeq"/>
        </authorList>
    </citation>
    <scope>IDENTIFICATION</scope>
    <source>
        <tissue evidence="9">Whole organism</tissue>
    </source>
</reference>
<reference evidence="9" key="1">
    <citation type="journal article" date="2018" name="Proc. Natl. Acad. Sci. U.S.A.">
        <title>Phylogenomics and the evolution of hemipteroid insects.</title>
        <authorList>
            <person name="Johnson K.P."/>
            <person name="Dietrich C.H."/>
            <person name="Friedrich F."/>
            <person name="Beutel R.G."/>
            <person name="Wipfler B."/>
            <person name="Peters R.S."/>
            <person name="Allen J.M."/>
            <person name="Petersen M."/>
            <person name="Donath A."/>
            <person name="Walden K.K."/>
            <person name="Kozlov A.M."/>
            <person name="Podsiadlowski L."/>
            <person name="Mayer C."/>
            <person name="Meusemann K."/>
            <person name="Vasilikopoulos A."/>
            <person name="Waterhouse R.M."/>
            <person name="Cameron S.L."/>
            <person name="Weirauch C."/>
            <person name="Swanson D.R."/>
            <person name="Percy D.M."/>
            <person name="Hardy N.B."/>
            <person name="Terry I."/>
            <person name="Liu S."/>
            <person name="Zhou X."/>
            <person name="Misof B."/>
            <person name="Robertson H.M."/>
            <person name="Yoshizawa K."/>
        </authorList>
    </citation>
    <scope>NUCLEOTIDE SEQUENCE</scope>
    <source>
        <tissue evidence="9">Whole organism</tissue>
    </source>
</reference>
<dbReference type="Gene3D" id="1.20.1250.20">
    <property type="entry name" value="MFS general substrate transporter like domains"/>
    <property type="match status" value="1"/>
</dbReference>
<dbReference type="Pfam" id="PF00083">
    <property type="entry name" value="Sugar_tr"/>
    <property type="match status" value="1"/>
</dbReference>
<dbReference type="GO" id="GO:0022857">
    <property type="term" value="F:transmembrane transporter activity"/>
    <property type="evidence" value="ECO:0007669"/>
    <property type="project" value="InterPro"/>
</dbReference>
<keyword evidence="8" id="KW-1185">Reference proteome</keyword>
<dbReference type="CDD" id="cd17317">
    <property type="entry name" value="MFS_SLC22"/>
    <property type="match status" value="1"/>
</dbReference>
<evidence type="ECO:0000256" key="1">
    <source>
        <dbReference type="ARBA" id="ARBA00004141"/>
    </source>
</evidence>
<dbReference type="KEGG" id="foc:113207593"/>
<keyword evidence="4 6" id="KW-0472">Membrane</keyword>
<feature type="transmembrane region" description="Helical" evidence="6">
    <location>
        <begin position="426"/>
        <end position="448"/>
    </location>
</feature>